<reference evidence="1" key="1">
    <citation type="submission" date="2020-07" db="EMBL/GenBank/DDBJ databases">
        <title>Genome sequence and genetic diversity analysis of an under-domesticated orphan crop, white fonio (Digitaria exilis).</title>
        <authorList>
            <person name="Bennetzen J.L."/>
            <person name="Chen S."/>
            <person name="Ma X."/>
            <person name="Wang X."/>
            <person name="Yssel A.E.J."/>
            <person name="Chaluvadi S.R."/>
            <person name="Johnson M."/>
            <person name="Gangashetty P."/>
            <person name="Hamidou F."/>
            <person name="Sanogo M.D."/>
            <person name="Zwaenepoel A."/>
            <person name="Wallace J."/>
            <person name="Van De Peer Y."/>
            <person name="Van Deynze A."/>
        </authorList>
    </citation>
    <scope>NUCLEOTIDE SEQUENCE</scope>
    <source>
        <tissue evidence="1">Leaves</tissue>
    </source>
</reference>
<gene>
    <name evidence="1" type="ORF">HU200_059093</name>
</gene>
<dbReference type="AlphaFoldDB" id="A0A835DZY2"/>
<evidence type="ECO:0000313" key="2">
    <source>
        <dbReference type="Proteomes" id="UP000636709"/>
    </source>
</evidence>
<accession>A0A835DZY2</accession>
<sequence length="130" mass="14562">MFHLVAPPSQNIAAMDPRNWPSRRVGHWRTNQTRFPPLPLQFPSFPSRELLHPVVTLARYQQRPLHAGLNSLPTAPGDRPPNQGLVMPQGLSDGCRTLSLVTCNMHVTVSPTGMRGNYFILLQLKTEFGI</sequence>
<comment type="caution">
    <text evidence="1">The sequence shown here is derived from an EMBL/GenBank/DDBJ whole genome shotgun (WGS) entry which is preliminary data.</text>
</comment>
<dbReference type="Proteomes" id="UP000636709">
    <property type="component" value="Unassembled WGS sequence"/>
</dbReference>
<organism evidence="1 2">
    <name type="scientific">Digitaria exilis</name>
    <dbReference type="NCBI Taxonomy" id="1010633"/>
    <lineage>
        <taxon>Eukaryota</taxon>
        <taxon>Viridiplantae</taxon>
        <taxon>Streptophyta</taxon>
        <taxon>Embryophyta</taxon>
        <taxon>Tracheophyta</taxon>
        <taxon>Spermatophyta</taxon>
        <taxon>Magnoliopsida</taxon>
        <taxon>Liliopsida</taxon>
        <taxon>Poales</taxon>
        <taxon>Poaceae</taxon>
        <taxon>PACMAD clade</taxon>
        <taxon>Panicoideae</taxon>
        <taxon>Panicodae</taxon>
        <taxon>Paniceae</taxon>
        <taxon>Anthephorinae</taxon>
        <taxon>Digitaria</taxon>
    </lineage>
</organism>
<dbReference type="EMBL" id="JACEFO010002479">
    <property type="protein sequence ID" value="KAF8658629.1"/>
    <property type="molecule type" value="Genomic_DNA"/>
</dbReference>
<keyword evidence="2" id="KW-1185">Reference proteome</keyword>
<evidence type="ECO:0000313" key="1">
    <source>
        <dbReference type="EMBL" id="KAF8658629.1"/>
    </source>
</evidence>
<name>A0A835DZY2_9POAL</name>
<protein>
    <submittedName>
        <fullName evidence="1">Uncharacterized protein</fullName>
    </submittedName>
</protein>
<proteinExistence type="predicted"/>